<proteinExistence type="predicted"/>
<accession>A0A2P5XD43</accession>
<reference evidence="1 2" key="1">
    <citation type="submission" date="2015-01" db="EMBL/GenBank/DDBJ databases">
        <title>Genome of allotetraploid Gossypium barbadense reveals genomic plasticity and fiber elongation in cotton evolution.</title>
        <authorList>
            <person name="Chen X."/>
            <person name="Liu X."/>
            <person name="Zhao B."/>
            <person name="Zheng H."/>
            <person name="Hu Y."/>
            <person name="Lu G."/>
            <person name="Yang C."/>
            <person name="Chen J."/>
            <person name="Shan C."/>
            <person name="Zhang L."/>
            <person name="Zhou Y."/>
            <person name="Wang L."/>
            <person name="Guo W."/>
            <person name="Bai Y."/>
            <person name="Ruan J."/>
            <person name="Shangguan X."/>
            <person name="Mao Y."/>
            <person name="Jiang J."/>
            <person name="Zhu Y."/>
            <person name="Lei J."/>
            <person name="Kang H."/>
            <person name="Chen S."/>
            <person name="He X."/>
            <person name="Wang R."/>
            <person name="Wang Y."/>
            <person name="Chen J."/>
            <person name="Wang L."/>
            <person name="Yu S."/>
            <person name="Wang B."/>
            <person name="Wei J."/>
            <person name="Song S."/>
            <person name="Lu X."/>
            <person name="Gao Z."/>
            <person name="Gu W."/>
            <person name="Deng X."/>
            <person name="Ma D."/>
            <person name="Wang S."/>
            <person name="Liang W."/>
            <person name="Fang L."/>
            <person name="Cai C."/>
            <person name="Zhu X."/>
            <person name="Zhou B."/>
            <person name="Zhang Y."/>
            <person name="Chen Z."/>
            <person name="Xu S."/>
            <person name="Zhu R."/>
            <person name="Wang S."/>
            <person name="Zhang T."/>
            <person name="Zhao G."/>
        </authorList>
    </citation>
    <scope>NUCLEOTIDE SEQUENCE [LARGE SCALE GENOMIC DNA]</scope>
    <source>
        <strain evidence="2">cv. Xinhai21</strain>
        <tissue evidence="1">Leaf</tissue>
    </source>
</reference>
<sequence>MVFVLAKLWHPIEGISITKIEDKRILFRFYNKLDLRKMNRGWDISLRGLPRRNVQFESRWLREEPRNMVKSGSSVEEQKGRAMLVGALETQSSKMMGKEVITRPNDRGILKNYRRGAGGYGIDNNLEHNPLWRMDKDHEEDPIGILEGKKC</sequence>
<protein>
    <recommendedName>
        <fullName evidence="3">DUF4283 domain-containing protein</fullName>
    </recommendedName>
</protein>
<dbReference type="Proteomes" id="UP000239757">
    <property type="component" value="Unassembled WGS sequence"/>
</dbReference>
<dbReference type="AlphaFoldDB" id="A0A2P5XD43"/>
<organism evidence="1 2">
    <name type="scientific">Gossypium barbadense</name>
    <name type="common">Sea Island cotton</name>
    <name type="synonym">Hibiscus barbadensis</name>
    <dbReference type="NCBI Taxonomy" id="3634"/>
    <lineage>
        <taxon>Eukaryota</taxon>
        <taxon>Viridiplantae</taxon>
        <taxon>Streptophyta</taxon>
        <taxon>Embryophyta</taxon>
        <taxon>Tracheophyta</taxon>
        <taxon>Spermatophyta</taxon>
        <taxon>Magnoliopsida</taxon>
        <taxon>eudicotyledons</taxon>
        <taxon>Gunneridae</taxon>
        <taxon>Pentapetalae</taxon>
        <taxon>rosids</taxon>
        <taxon>malvids</taxon>
        <taxon>Malvales</taxon>
        <taxon>Malvaceae</taxon>
        <taxon>Malvoideae</taxon>
        <taxon>Gossypium</taxon>
    </lineage>
</organism>
<evidence type="ECO:0000313" key="2">
    <source>
        <dbReference type="Proteomes" id="UP000239757"/>
    </source>
</evidence>
<dbReference type="EMBL" id="KZ665141">
    <property type="protein sequence ID" value="PPS01255.1"/>
    <property type="molecule type" value="Genomic_DNA"/>
</dbReference>
<gene>
    <name evidence="1" type="ORF">GOBAR_AA19415</name>
</gene>
<name>A0A2P5XD43_GOSBA</name>
<evidence type="ECO:0008006" key="3">
    <source>
        <dbReference type="Google" id="ProtNLM"/>
    </source>
</evidence>
<evidence type="ECO:0000313" key="1">
    <source>
        <dbReference type="EMBL" id="PPS01255.1"/>
    </source>
</evidence>